<dbReference type="PANTHER" id="PTHR34107:SF2">
    <property type="entry name" value="SLL0888 PROTEIN"/>
    <property type="match status" value="1"/>
</dbReference>
<dbReference type="InterPro" id="IPR012296">
    <property type="entry name" value="Nuclease_put_TT1808"/>
</dbReference>
<name>A0A098TJY3_9CYAN</name>
<protein>
    <recommendedName>
        <fullName evidence="1">Putative restriction endonuclease domain-containing protein</fullName>
    </recommendedName>
</protein>
<evidence type="ECO:0000259" key="1">
    <source>
        <dbReference type="Pfam" id="PF05685"/>
    </source>
</evidence>
<organism evidence="2 3">
    <name type="scientific">Neosynechococcus sphagnicola sy1</name>
    <dbReference type="NCBI Taxonomy" id="1497020"/>
    <lineage>
        <taxon>Bacteria</taxon>
        <taxon>Bacillati</taxon>
        <taxon>Cyanobacteriota</taxon>
        <taxon>Cyanophyceae</taxon>
        <taxon>Neosynechococcales</taxon>
        <taxon>Neosynechococcaceae</taxon>
        <taxon>Neosynechococcus</taxon>
    </lineage>
</organism>
<dbReference type="PANTHER" id="PTHR34107">
    <property type="entry name" value="SLL0198 PROTEIN-RELATED"/>
    <property type="match status" value="1"/>
</dbReference>
<reference evidence="2 3" key="1">
    <citation type="journal article" date="2014" name="Mol. Ecol.">
        <title>Evolution of Synechococcus.</title>
        <authorList>
            <person name="Dvorak P."/>
            <person name="Casamatta D."/>
            <person name="Hasler P."/>
            <person name="Poulickova A."/>
            <person name="Ondrej V."/>
            <person name="Sanges R."/>
        </authorList>
    </citation>
    <scope>NUCLEOTIDE SEQUENCE [LARGE SCALE GENOMIC DNA]</scope>
    <source>
        <strain evidence="2 3">CAUP A 1101</strain>
    </source>
</reference>
<dbReference type="RefSeq" id="WP_036534754.1">
    <property type="nucleotide sequence ID" value="NZ_JJML01000036.1"/>
</dbReference>
<feature type="domain" description="Putative restriction endonuclease" evidence="1">
    <location>
        <begin position="11"/>
        <end position="177"/>
    </location>
</feature>
<dbReference type="SUPFAM" id="SSF52980">
    <property type="entry name" value="Restriction endonuclease-like"/>
    <property type="match status" value="1"/>
</dbReference>
<dbReference type="CDD" id="cd06260">
    <property type="entry name" value="DUF820-like"/>
    <property type="match status" value="1"/>
</dbReference>
<dbReference type="Pfam" id="PF05685">
    <property type="entry name" value="Uma2"/>
    <property type="match status" value="1"/>
</dbReference>
<dbReference type="InterPro" id="IPR011335">
    <property type="entry name" value="Restrct_endonuc-II-like"/>
</dbReference>
<dbReference type="EMBL" id="JJML01000036">
    <property type="protein sequence ID" value="KGF72152.1"/>
    <property type="molecule type" value="Genomic_DNA"/>
</dbReference>
<proteinExistence type="predicted"/>
<dbReference type="Gene3D" id="3.90.1570.10">
    <property type="entry name" value="tt1808, chain A"/>
    <property type="match status" value="1"/>
</dbReference>
<sequence>MVNTAIQRLTFEEYLAYDDGTGNHYEFVDRHLILMDPPRIEHFLISKLLEQQFDAEIQRMALSWLTFREAGIRTGYNKSRLTDLCLVTKEQAQDLLGQSAVFQTAPLLVVEVVSPESISRDYHYKRSEYAALHVPDYWIVDPLEAKVTVLRWEEGLYEESVFIGNQAVASPTFPKLQHFSQLLGTIAAMGKIVS</sequence>
<accession>A0A098TJY3</accession>
<evidence type="ECO:0000313" key="3">
    <source>
        <dbReference type="Proteomes" id="UP000030170"/>
    </source>
</evidence>
<dbReference type="Proteomes" id="UP000030170">
    <property type="component" value="Unassembled WGS sequence"/>
</dbReference>
<dbReference type="AlphaFoldDB" id="A0A098TJY3"/>
<keyword evidence="3" id="KW-1185">Reference proteome</keyword>
<dbReference type="InterPro" id="IPR008538">
    <property type="entry name" value="Uma2"/>
</dbReference>
<dbReference type="STRING" id="1497020.DO97_12025"/>
<dbReference type="OrthoDB" id="428427at2"/>
<evidence type="ECO:0000313" key="2">
    <source>
        <dbReference type="EMBL" id="KGF72152.1"/>
    </source>
</evidence>
<gene>
    <name evidence="2" type="ORF">DO97_12025</name>
</gene>
<comment type="caution">
    <text evidence="2">The sequence shown here is derived from an EMBL/GenBank/DDBJ whole genome shotgun (WGS) entry which is preliminary data.</text>
</comment>